<evidence type="ECO:0000313" key="4">
    <source>
        <dbReference type="EMBL" id="SDE93429.1"/>
    </source>
</evidence>
<evidence type="ECO:0000256" key="2">
    <source>
        <dbReference type="ARBA" id="ARBA00023315"/>
    </source>
</evidence>
<dbReference type="PANTHER" id="PTHR43072:SF23">
    <property type="entry name" value="UPF0039 PROTEIN C11D3.02C"/>
    <property type="match status" value="1"/>
</dbReference>
<dbReference type="Pfam" id="PF00583">
    <property type="entry name" value="Acetyltransf_1"/>
    <property type="match status" value="1"/>
</dbReference>
<dbReference type="SUPFAM" id="SSF55729">
    <property type="entry name" value="Acyl-CoA N-acyltransferases (Nat)"/>
    <property type="match status" value="1"/>
</dbReference>
<reference evidence="4 5" key="1">
    <citation type="submission" date="2016-10" db="EMBL/GenBank/DDBJ databases">
        <authorList>
            <person name="de Groot N.N."/>
        </authorList>
    </citation>
    <scope>NUCLEOTIDE SEQUENCE [LARGE SCALE GENOMIC DNA]</scope>
    <source>
        <strain evidence="4 5">DSM 16195</strain>
    </source>
</reference>
<dbReference type="OrthoDB" id="9799096at2"/>
<dbReference type="RefSeq" id="WP_093144557.1">
    <property type="nucleotide sequence ID" value="NZ_BMWO01000005.1"/>
</dbReference>
<organism evidence="4 5">
    <name type="scientific">Ulvibacter litoralis</name>
    <dbReference type="NCBI Taxonomy" id="227084"/>
    <lineage>
        <taxon>Bacteria</taxon>
        <taxon>Pseudomonadati</taxon>
        <taxon>Bacteroidota</taxon>
        <taxon>Flavobacteriia</taxon>
        <taxon>Flavobacteriales</taxon>
        <taxon>Flavobacteriaceae</taxon>
        <taxon>Ulvibacter</taxon>
    </lineage>
</organism>
<dbReference type="Gene3D" id="3.40.630.30">
    <property type="match status" value="1"/>
</dbReference>
<accession>A0A1G7GZS0</accession>
<dbReference type="GO" id="GO:0016747">
    <property type="term" value="F:acyltransferase activity, transferring groups other than amino-acyl groups"/>
    <property type="evidence" value="ECO:0007669"/>
    <property type="project" value="InterPro"/>
</dbReference>
<keyword evidence="5" id="KW-1185">Reference proteome</keyword>
<name>A0A1G7GZS0_9FLAO</name>
<protein>
    <submittedName>
        <fullName evidence="4">Phosphinothricin acetyltransferase</fullName>
    </submittedName>
</protein>
<dbReference type="EMBL" id="FNBA01000003">
    <property type="protein sequence ID" value="SDE93429.1"/>
    <property type="molecule type" value="Genomic_DNA"/>
</dbReference>
<keyword evidence="2" id="KW-0012">Acyltransferase</keyword>
<dbReference type="STRING" id="227084.SAMN05421855_103415"/>
<evidence type="ECO:0000256" key="1">
    <source>
        <dbReference type="ARBA" id="ARBA00022679"/>
    </source>
</evidence>
<evidence type="ECO:0000313" key="5">
    <source>
        <dbReference type="Proteomes" id="UP000199321"/>
    </source>
</evidence>
<dbReference type="InterPro" id="IPR000182">
    <property type="entry name" value="GNAT_dom"/>
</dbReference>
<feature type="domain" description="N-acetyltransferase" evidence="3">
    <location>
        <begin position="1"/>
        <end position="158"/>
    </location>
</feature>
<dbReference type="CDD" id="cd04301">
    <property type="entry name" value="NAT_SF"/>
    <property type="match status" value="1"/>
</dbReference>
<dbReference type="PANTHER" id="PTHR43072">
    <property type="entry name" value="N-ACETYLTRANSFERASE"/>
    <property type="match status" value="1"/>
</dbReference>
<dbReference type="PROSITE" id="PS51186">
    <property type="entry name" value="GNAT"/>
    <property type="match status" value="1"/>
</dbReference>
<dbReference type="Proteomes" id="UP000199321">
    <property type="component" value="Unassembled WGS sequence"/>
</dbReference>
<dbReference type="AlphaFoldDB" id="A0A1G7GZS0"/>
<proteinExistence type="predicted"/>
<dbReference type="InterPro" id="IPR016181">
    <property type="entry name" value="Acyl_CoA_acyltransferase"/>
</dbReference>
<sequence>MKFSEINKDNYKQVSDIYRSGIKTENATFEVNVPSFEAWDQKYLPFGRIIIHKDEIVLGWASLAKVSDRLVYKGVAEVSVYVSPNAQGKGTGTKLLKKLIEISESEGIWTLQCGIMRENVASIQLHKKCGFREIGYREKVGKLNNVWRDNVIMERRSKVVGL</sequence>
<keyword evidence="1 4" id="KW-0808">Transferase</keyword>
<evidence type="ECO:0000259" key="3">
    <source>
        <dbReference type="PROSITE" id="PS51186"/>
    </source>
</evidence>
<gene>
    <name evidence="4" type="ORF">SAMN05421855_103415</name>
</gene>